<evidence type="ECO:0000313" key="2">
    <source>
        <dbReference type="EMBL" id="STD09831.1"/>
    </source>
</evidence>
<feature type="transmembrane region" description="Helical" evidence="1">
    <location>
        <begin position="6"/>
        <end position="29"/>
    </location>
</feature>
<keyword evidence="1" id="KW-0812">Transmembrane</keyword>
<dbReference type="EMBL" id="UFYA01000001">
    <property type="protein sequence ID" value="STD09831.1"/>
    <property type="molecule type" value="Genomic_DNA"/>
</dbReference>
<dbReference type="AlphaFoldDB" id="A0AA46BNH9"/>
<reference evidence="2 3" key="1">
    <citation type="submission" date="2018-06" db="EMBL/GenBank/DDBJ databases">
        <authorList>
            <consortium name="Pathogen Informatics"/>
            <person name="Doyle S."/>
        </authorList>
    </citation>
    <scope>NUCLEOTIDE SEQUENCE [LARGE SCALE GENOMIC DNA]</scope>
    <source>
        <strain evidence="2 3">NCTC7915</strain>
    </source>
</reference>
<protein>
    <submittedName>
        <fullName evidence="2">Uncharacterized protein</fullName>
    </submittedName>
</protein>
<keyword evidence="1" id="KW-1133">Transmembrane helix</keyword>
<keyword evidence="1" id="KW-0472">Membrane</keyword>
<comment type="caution">
    <text evidence="2">The sequence shown here is derived from an EMBL/GenBank/DDBJ whole genome shotgun (WGS) entry which is preliminary data.</text>
</comment>
<gene>
    <name evidence="2" type="ORF">NCTC7915_01239</name>
</gene>
<name>A0AA46BNH9_9MICO</name>
<proteinExistence type="predicted"/>
<feature type="transmembrane region" description="Helical" evidence="1">
    <location>
        <begin position="41"/>
        <end position="63"/>
    </location>
</feature>
<organism evidence="2 3">
    <name type="scientific">Dermatophilus congolensis</name>
    <dbReference type="NCBI Taxonomy" id="1863"/>
    <lineage>
        <taxon>Bacteria</taxon>
        <taxon>Bacillati</taxon>
        <taxon>Actinomycetota</taxon>
        <taxon>Actinomycetes</taxon>
        <taxon>Micrococcales</taxon>
        <taxon>Dermatophilaceae</taxon>
        <taxon>Dermatophilus</taxon>
    </lineage>
</organism>
<evidence type="ECO:0000256" key="1">
    <source>
        <dbReference type="SAM" id="Phobius"/>
    </source>
</evidence>
<sequence>MINPSLNVLWYGLVLFAALAFSANLVAIVKRSSMPRSIPAVSILLILFSPYMSIFFGVIAHGWHLMLSRRKLRGSSAAA</sequence>
<accession>A0AA46BNH9</accession>
<evidence type="ECO:0000313" key="3">
    <source>
        <dbReference type="Proteomes" id="UP000254118"/>
    </source>
</evidence>
<dbReference type="Proteomes" id="UP000254118">
    <property type="component" value="Unassembled WGS sequence"/>
</dbReference>